<accession>A0ABS2CZU6</accession>
<protein>
    <recommendedName>
        <fullName evidence="4">Periplasmic protein</fullName>
    </recommendedName>
</protein>
<gene>
    <name evidence="2" type="ORF">H9X54_014465</name>
</gene>
<sequence length="130" mass="15023">MKIIKTLFAFAAIFSMNSGSARAIIETWPEIKNYHDLMTKSYKSAKKGDFNPIKNYATTLSKDAEKLCIENMPQNFRQPKTIEALVKLKRESKNMHELVENKATNNEIFETLKSIHLTFKKMSDLCCQKK</sequence>
<reference evidence="2 3" key="1">
    <citation type="submission" date="2021-02" db="EMBL/GenBank/DDBJ databases">
        <authorList>
            <person name="Jung H.S."/>
            <person name="Chun B.H."/>
            <person name="Jeon C.O."/>
        </authorList>
    </citation>
    <scope>NUCLEOTIDE SEQUENCE [LARGE SCALE GENOMIC DNA]</scope>
    <source>
        <strain evidence="2 3">LMG 25203</strain>
    </source>
</reference>
<feature type="chain" id="PRO_5045088120" description="Periplasmic protein" evidence="1">
    <location>
        <begin position="24"/>
        <end position="130"/>
    </location>
</feature>
<keyword evidence="3" id="KW-1185">Reference proteome</keyword>
<proteinExistence type="predicted"/>
<keyword evidence="1" id="KW-0732">Signal</keyword>
<evidence type="ECO:0000313" key="3">
    <source>
        <dbReference type="Proteomes" id="UP000759529"/>
    </source>
</evidence>
<feature type="signal peptide" evidence="1">
    <location>
        <begin position="1"/>
        <end position="23"/>
    </location>
</feature>
<comment type="caution">
    <text evidence="2">The sequence shown here is derived from an EMBL/GenBank/DDBJ whole genome shotgun (WGS) entry which is preliminary data.</text>
</comment>
<evidence type="ECO:0000256" key="1">
    <source>
        <dbReference type="SAM" id="SignalP"/>
    </source>
</evidence>
<name>A0ABS2CZU6_9FLAO</name>
<dbReference type="Proteomes" id="UP000759529">
    <property type="component" value="Unassembled WGS sequence"/>
</dbReference>
<evidence type="ECO:0000313" key="2">
    <source>
        <dbReference type="EMBL" id="MBM6500493.1"/>
    </source>
</evidence>
<dbReference type="RefSeq" id="WP_187656537.1">
    <property type="nucleotide sequence ID" value="NZ_JACSOD020000504.1"/>
</dbReference>
<organism evidence="2 3">
    <name type="scientific">Flavobacterium macrobrachii</name>
    <dbReference type="NCBI Taxonomy" id="591204"/>
    <lineage>
        <taxon>Bacteria</taxon>
        <taxon>Pseudomonadati</taxon>
        <taxon>Bacteroidota</taxon>
        <taxon>Flavobacteriia</taxon>
        <taxon>Flavobacteriales</taxon>
        <taxon>Flavobacteriaceae</taxon>
        <taxon>Flavobacterium</taxon>
    </lineage>
</organism>
<evidence type="ECO:0008006" key="4">
    <source>
        <dbReference type="Google" id="ProtNLM"/>
    </source>
</evidence>
<dbReference type="EMBL" id="JACSOD020000504">
    <property type="protein sequence ID" value="MBM6500493.1"/>
    <property type="molecule type" value="Genomic_DNA"/>
</dbReference>